<dbReference type="STRING" id="201973.SAMN04488025_10880"/>
<feature type="compositionally biased region" description="Basic and acidic residues" evidence="1">
    <location>
        <begin position="66"/>
        <end position="79"/>
    </location>
</feature>
<keyword evidence="2" id="KW-1133">Transmembrane helix</keyword>
<feature type="compositionally biased region" description="Basic residues" evidence="1">
    <location>
        <begin position="103"/>
        <end position="117"/>
    </location>
</feature>
<proteinExistence type="predicted"/>
<gene>
    <name evidence="3" type="ORF">SAMN04488025_10880</name>
</gene>
<feature type="compositionally biased region" description="Low complexity" evidence="1">
    <location>
        <begin position="80"/>
        <end position="90"/>
    </location>
</feature>
<name>A0A1I2MK81_9BACL</name>
<evidence type="ECO:0000256" key="2">
    <source>
        <dbReference type="SAM" id="Phobius"/>
    </source>
</evidence>
<dbReference type="AlphaFoldDB" id="A0A1I2MK81"/>
<evidence type="ECO:0000313" key="4">
    <source>
        <dbReference type="Proteomes" id="UP000198661"/>
    </source>
</evidence>
<keyword evidence="2" id="KW-0812">Transmembrane</keyword>
<feature type="region of interest" description="Disordered" evidence="1">
    <location>
        <begin position="1"/>
        <end position="117"/>
    </location>
</feature>
<evidence type="ECO:0000256" key="1">
    <source>
        <dbReference type="SAM" id="MobiDB-lite"/>
    </source>
</evidence>
<dbReference type="Proteomes" id="UP000198661">
    <property type="component" value="Unassembled WGS sequence"/>
</dbReference>
<evidence type="ECO:0000313" key="3">
    <source>
        <dbReference type="EMBL" id="SFF91119.1"/>
    </source>
</evidence>
<protein>
    <recommendedName>
        <fullName evidence="5">Stage II sporulation protein B</fullName>
    </recommendedName>
</protein>
<feature type="compositionally biased region" description="Basic and acidic residues" evidence="1">
    <location>
        <begin position="22"/>
        <end position="34"/>
    </location>
</feature>
<feature type="transmembrane region" description="Helical" evidence="2">
    <location>
        <begin position="124"/>
        <end position="147"/>
    </location>
</feature>
<dbReference type="EMBL" id="FOOK01000008">
    <property type="protein sequence ID" value="SFF91119.1"/>
    <property type="molecule type" value="Genomic_DNA"/>
</dbReference>
<keyword evidence="2" id="KW-0472">Membrane</keyword>
<accession>A0A1I2MK81</accession>
<sequence length="387" mass="41872">METRGNHVRPAWGNGKTSFCKGDSDSTRRGEAHRVSVRIRAAGRSADLSGKRPEGRQGDAFPPSGGEKEGKPSDGEKGLRSLTSRRLGSSDAEIHWGVPRSPITKKRMKRPGYAKGKRQPMGTVLLSVGAALVLGTIMGFSVLTLFFSDDPALSSRSIDAHLERNPAPEEKAASEERKSAFSLADLNAVLIQGGSFAEKERAQQAIQSHRSKGRAGVMTDASPHRIFLGVAKNRDDALKLSVIYQKENVDVYLKDLKVKGDGVRLSEEAMQAAGEDLSRFVEDGHRIFQTLAESTASFLGSSSPAGFPDPKGLEEVHRRMMDAGTRLEKQLPSGARPHLQDLMMAADQAVQSAREASRNPSAALAWQAQEGLVRYALAYEALVSSLK</sequence>
<keyword evidence="4" id="KW-1185">Reference proteome</keyword>
<evidence type="ECO:0008006" key="5">
    <source>
        <dbReference type="Google" id="ProtNLM"/>
    </source>
</evidence>
<reference evidence="4" key="1">
    <citation type="submission" date="2016-10" db="EMBL/GenBank/DDBJ databases">
        <authorList>
            <person name="Varghese N."/>
            <person name="Submissions S."/>
        </authorList>
    </citation>
    <scope>NUCLEOTIDE SEQUENCE [LARGE SCALE GENOMIC DNA]</scope>
    <source>
        <strain evidence="4">DSM 44945</strain>
    </source>
</reference>
<organism evidence="3 4">
    <name type="scientific">Planifilum fulgidum</name>
    <dbReference type="NCBI Taxonomy" id="201973"/>
    <lineage>
        <taxon>Bacteria</taxon>
        <taxon>Bacillati</taxon>
        <taxon>Bacillota</taxon>
        <taxon>Bacilli</taxon>
        <taxon>Bacillales</taxon>
        <taxon>Thermoactinomycetaceae</taxon>
        <taxon>Planifilum</taxon>
    </lineage>
</organism>